<dbReference type="Pfam" id="PF00053">
    <property type="entry name" value="EGF_laminin"/>
    <property type="match status" value="5"/>
</dbReference>
<feature type="domain" description="Laminin IV type A" evidence="11">
    <location>
        <begin position="196"/>
        <end position="367"/>
    </location>
</feature>
<evidence type="ECO:0000256" key="4">
    <source>
        <dbReference type="ARBA" id="ARBA00022869"/>
    </source>
</evidence>
<dbReference type="PANTHER" id="PTHR10574">
    <property type="entry name" value="NETRIN/LAMININ-RELATED"/>
    <property type="match status" value="1"/>
</dbReference>
<dbReference type="PROSITE" id="PS51115">
    <property type="entry name" value="LAMININ_IVA"/>
    <property type="match status" value="1"/>
</dbReference>
<evidence type="ECO:0000256" key="7">
    <source>
        <dbReference type="ARBA" id="ARBA00023292"/>
    </source>
</evidence>
<feature type="disulfide bond" evidence="8">
    <location>
        <begin position="522"/>
        <end position="531"/>
    </location>
</feature>
<evidence type="ECO:0000256" key="2">
    <source>
        <dbReference type="ARBA" id="ARBA00022729"/>
    </source>
</evidence>
<reference evidence="12" key="3">
    <citation type="submission" date="2025-09" db="UniProtKB">
        <authorList>
            <consortium name="Ensembl"/>
        </authorList>
    </citation>
    <scope>IDENTIFICATION</scope>
</reference>
<evidence type="ECO:0000256" key="6">
    <source>
        <dbReference type="ARBA" id="ARBA00023180"/>
    </source>
</evidence>
<dbReference type="Ensembl" id="ENSDCDT00010006497.1">
    <property type="protein sequence ID" value="ENSDCDP00010006284.1"/>
    <property type="gene ID" value="ENSDCDG00010002716.1"/>
</dbReference>
<dbReference type="InterPro" id="IPR050440">
    <property type="entry name" value="Laminin/Netrin_ECM"/>
</dbReference>
<sequence length="1156" mass="125327">MLFPVTDSRRARACREGGDIRSRAPPDARSDSPTMRRACLLVLALLVGSSVRATYRPSASCQCNGKAAFCVLDHQGLRCVNCQANTEGRHCERCKPGFYQPWAGQGCMACNCSPSGSEAIGCNSAGRCLCKAGFSGDKCAQTSNSNSKLANGSIVKCSTQTRNLGNCLPCFCYGHSSDCSPANGYSVYNIASTFDSGSDGWRDSDAQCVTPSSAQFRWIQTNGDIEIVSRDIVPVYLLAPPKYLGNQVLSYGQTLSFSLRLDRGVRYPSPSDVVLEGAGLKVTAPLGDLRTVLPCGKRIIYTFRLDERPGSKWRPQLSSQQFQTLLSNLTAIKIRGTFGENSRGYVDNTNLVSARVGPGDPAGWVETCRCPAGYVGQFCESCAPGYRRRLPHNGPFSRCEPCLCRGGSCDPETGDCYSADETPSSGRCLSGSYHDPAQPARCLPCPCPLGNTCSLLPGTREVKCCPRGTTGVHCEHCDDGYYGDPLGQRGPRQACQPCRCNGHVNPKVQGSCNRQTGECVRCLNNTAGSSCERCLPGYYHGKPMEACRACGCSLLGSVSEACNDVGQCECKTGFEGRRCEQSGCPACFDPVKDEMQNFFYKLREMEDLLRGLDRASRPVNNAQLDRAVRTAEDVVADMQNKVVKLTESEMSLEQRLFDIWSAQLRENRDLQSISATVDQIRRRQQQYQKQISNLQGLISDIQQKLDKARRDLDLPLSDQVPDASSSFYDLEKKAVSLADEHQDKAANIQNTANSALAEAQKALNLMQSAMKEENAIRELVNNLKAEVETAASTAKALEEQAAGMKVVAMEESRTAAGTLDQIASLNISTPFMTDIAEVTATLNDVKDWMKNSLPELQAQQNATQNVKDAMESQLASGKAAKQITDQLLARANASTALADQAVKDINNTMSGLEDVLKKLKGAGDQLSPNITLAVEAIAKIPTINGTIQNATGTNAEIQNLLLGANKTYSATLANVSTLQDAVKQLETVSSSLPSISVLVQNASELNSNLKSLASQAANTNTRILTEKAKAEAQKDEVEKVAADASSAYRNANLTRDSVDETMKAVDYLLQTTGSSAPVDPTQVTKLQSAIDNARKRVTQELQPKLIELKQAEAIQKDTINRMIADINNMMEQINNLKEIQKTIPRGCYNSPPIERP</sequence>
<feature type="coiled-coil region" evidence="9">
    <location>
        <begin position="1002"/>
        <end position="1047"/>
    </location>
</feature>
<keyword evidence="4" id="KW-0272">Extracellular matrix</keyword>
<dbReference type="Pfam" id="PF00052">
    <property type="entry name" value="Laminin_B"/>
    <property type="match status" value="1"/>
</dbReference>
<dbReference type="GO" id="GO:0005576">
    <property type="term" value="C:extracellular region"/>
    <property type="evidence" value="ECO:0007669"/>
    <property type="project" value="UniProtKB-ARBA"/>
</dbReference>
<feature type="coiled-coil region" evidence="9">
    <location>
        <begin position="738"/>
        <end position="800"/>
    </location>
</feature>
<keyword evidence="9" id="KW-0175">Coiled coil</keyword>
<reference evidence="12 13" key="1">
    <citation type="submission" date="2020-06" db="EMBL/GenBank/DDBJ databases">
        <authorList>
            <consortium name="Wellcome Sanger Institute Data Sharing"/>
        </authorList>
    </citation>
    <scope>NUCLEOTIDE SEQUENCE [LARGE SCALE GENOMIC DNA]</scope>
</reference>
<dbReference type="InterPro" id="IPR056863">
    <property type="entry name" value="LMN_ATRN_NET-like_EGF"/>
</dbReference>
<evidence type="ECO:0000256" key="8">
    <source>
        <dbReference type="PROSITE-ProRule" id="PRU00460"/>
    </source>
</evidence>
<dbReference type="AlphaFoldDB" id="A0AAY4ABP5"/>
<reference evidence="12" key="2">
    <citation type="submission" date="2025-08" db="UniProtKB">
        <authorList>
            <consortium name="Ensembl"/>
        </authorList>
    </citation>
    <scope>IDENTIFICATION</scope>
</reference>
<dbReference type="GeneTree" id="ENSGT00940000158069"/>
<organism evidence="12 13">
    <name type="scientific">Denticeps clupeoides</name>
    <name type="common">denticle herring</name>
    <dbReference type="NCBI Taxonomy" id="299321"/>
    <lineage>
        <taxon>Eukaryota</taxon>
        <taxon>Metazoa</taxon>
        <taxon>Chordata</taxon>
        <taxon>Craniata</taxon>
        <taxon>Vertebrata</taxon>
        <taxon>Euteleostomi</taxon>
        <taxon>Actinopterygii</taxon>
        <taxon>Neopterygii</taxon>
        <taxon>Teleostei</taxon>
        <taxon>Clupei</taxon>
        <taxon>Clupeiformes</taxon>
        <taxon>Denticipitoidei</taxon>
        <taxon>Denticipitidae</taxon>
        <taxon>Denticeps</taxon>
    </lineage>
</organism>
<evidence type="ECO:0000259" key="11">
    <source>
        <dbReference type="PROSITE" id="PS51115"/>
    </source>
</evidence>
<evidence type="ECO:0000259" key="10">
    <source>
        <dbReference type="PROSITE" id="PS50027"/>
    </source>
</evidence>
<evidence type="ECO:0000256" key="1">
    <source>
        <dbReference type="ARBA" id="ARBA00004302"/>
    </source>
</evidence>
<dbReference type="GO" id="GO:0009888">
    <property type="term" value="P:tissue development"/>
    <property type="evidence" value="ECO:0007669"/>
    <property type="project" value="TreeGrafter"/>
</dbReference>
<evidence type="ECO:0000313" key="13">
    <source>
        <dbReference type="Proteomes" id="UP000694580"/>
    </source>
</evidence>
<dbReference type="InterPro" id="IPR002049">
    <property type="entry name" value="LE_dom"/>
</dbReference>
<keyword evidence="2" id="KW-0732">Signal</keyword>
<feature type="coiled-coil region" evidence="9">
    <location>
        <begin position="621"/>
        <end position="711"/>
    </location>
</feature>
<keyword evidence="3" id="KW-0677">Repeat</keyword>
<keyword evidence="6" id="KW-0325">Glycoprotein</keyword>
<keyword evidence="5 8" id="KW-1015">Disulfide bond</keyword>
<feature type="domain" description="Laminin EGF-like" evidence="10">
    <location>
        <begin position="61"/>
        <end position="109"/>
    </location>
</feature>
<dbReference type="FunFam" id="2.10.25.10:FF:000188">
    <property type="entry name" value="Laminin subunit gamma 2"/>
    <property type="match status" value="1"/>
</dbReference>
<keyword evidence="7 8" id="KW-0424">Laminin EGF-like domain</keyword>
<keyword evidence="4" id="KW-0084">Basement membrane</keyword>
<dbReference type="SMART" id="SM00180">
    <property type="entry name" value="EGF_Lam"/>
    <property type="match status" value="6"/>
</dbReference>
<dbReference type="Proteomes" id="UP000694580">
    <property type="component" value="Chromosome 4"/>
</dbReference>
<dbReference type="GO" id="GO:0009887">
    <property type="term" value="P:animal organ morphogenesis"/>
    <property type="evidence" value="ECO:0007669"/>
    <property type="project" value="TreeGrafter"/>
</dbReference>
<evidence type="ECO:0008006" key="14">
    <source>
        <dbReference type="Google" id="ProtNLM"/>
    </source>
</evidence>
<protein>
    <recommendedName>
        <fullName evidence="14">Laminin subunit gamma-2-like</fullName>
    </recommendedName>
</protein>
<comment type="caution">
    <text evidence="8">Lacks conserved residue(s) required for the propagation of feature annotation.</text>
</comment>
<keyword evidence="13" id="KW-1185">Reference proteome</keyword>
<proteinExistence type="predicted"/>
<feature type="disulfide bond" evidence="8">
    <location>
        <begin position="82"/>
        <end position="91"/>
    </location>
</feature>
<dbReference type="PANTHER" id="PTHR10574:SF270">
    <property type="entry name" value="LAMININ SUBUNIT GAMMA-1"/>
    <property type="match status" value="1"/>
</dbReference>
<dbReference type="SUPFAM" id="SSF57196">
    <property type="entry name" value="EGF/Laminin"/>
    <property type="match status" value="3"/>
</dbReference>
<dbReference type="PROSITE" id="PS50027">
    <property type="entry name" value="EGF_LAM_2"/>
    <property type="match status" value="2"/>
</dbReference>
<evidence type="ECO:0000256" key="5">
    <source>
        <dbReference type="ARBA" id="ARBA00023157"/>
    </source>
</evidence>
<comment type="subcellular location">
    <subcellularLocation>
        <location evidence="1">Secreted</location>
        <location evidence="1">Extracellular space</location>
        <location evidence="1">Extracellular matrix</location>
        <location evidence="1">Basement membrane</location>
    </subcellularLocation>
</comment>
<evidence type="ECO:0000313" key="12">
    <source>
        <dbReference type="Ensembl" id="ENSDCDP00010006284.1"/>
    </source>
</evidence>
<dbReference type="PROSITE" id="PS01248">
    <property type="entry name" value="EGF_LAM_1"/>
    <property type="match status" value="2"/>
</dbReference>
<evidence type="ECO:0000256" key="9">
    <source>
        <dbReference type="SAM" id="Coils"/>
    </source>
</evidence>
<keyword evidence="4" id="KW-0964">Secreted</keyword>
<dbReference type="SMART" id="SM00281">
    <property type="entry name" value="LamB"/>
    <property type="match status" value="1"/>
</dbReference>
<dbReference type="FunFam" id="2.10.25.10:FF:000051">
    <property type="entry name" value="Laminin subunit alpha 4"/>
    <property type="match status" value="1"/>
</dbReference>
<name>A0AAY4ABP5_9TELE</name>
<gene>
    <name evidence="12" type="primary">LAMC1</name>
</gene>
<dbReference type="CDD" id="cd00055">
    <property type="entry name" value="EGF_Lam"/>
    <property type="match status" value="5"/>
</dbReference>
<feature type="domain" description="Laminin EGF-like" evidence="10">
    <location>
        <begin position="498"/>
        <end position="549"/>
    </location>
</feature>
<dbReference type="Gene3D" id="2.10.25.10">
    <property type="entry name" value="Laminin"/>
    <property type="match status" value="4"/>
</dbReference>
<dbReference type="InterPro" id="IPR000034">
    <property type="entry name" value="Laminin_IV"/>
</dbReference>
<dbReference type="Pfam" id="PF24973">
    <property type="entry name" value="EGF_LMN_ATRN"/>
    <property type="match status" value="1"/>
</dbReference>
<evidence type="ECO:0000256" key="3">
    <source>
        <dbReference type="ARBA" id="ARBA00022737"/>
    </source>
</evidence>
<accession>A0AAY4ABP5</accession>
<dbReference type="GO" id="GO:0005604">
    <property type="term" value="C:basement membrane"/>
    <property type="evidence" value="ECO:0007669"/>
    <property type="project" value="UniProtKB-SubCell"/>
</dbReference>